<name>A0A0L8M6K7_STRVG</name>
<dbReference type="InterPro" id="IPR050491">
    <property type="entry name" value="AmpC-like"/>
</dbReference>
<dbReference type="Pfam" id="PF00144">
    <property type="entry name" value="Beta-lactamase"/>
    <property type="match status" value="1"/>
</dbReference>
<keyword evidence="1" id="KW-0732">Signal</keyword>
<dbReference type="PANTHER" id="PTHR46825">
    <property type="entry name" value="D-ALANYL-D-ALANINE-CARBOXYPEPTIDASE/ENDOPEPTIDASE AMPH"/>
    <property type="match status" value="1"/>
</dbReference>
<proteinExistence type="predicted"/>
<organism evidence="3 4">
    <name type="scientific">Streptomyces virginiae</name>
    <name type="common">Streptomyces cinnamonensis</name>
    <dbReference type="NCBI Taxonomy" id="1961"/>
    <lineage>
        <taxon>Bacteria</taxon>
        <taxon>Bacillati</taxon>
        <taxon>Actinomycetota</taxon>
        <taxon>Actinomycetes</taxon>
        <taxon>Kitasatosporales</taxon>
        <taxon>Streptomycetaceae</taxon>
        <taxon>Streptomyces</taxon>
    </lineage>
</organism>
<protein>
    <submittedName>
        <fullName evidence="3">D-alanyl-D-alanine carboxypeptidase</fullName>
    </submittedName>
</protein>
<evidence type="ECO:0000256" key="1">
    <source>
        <dbReference type="SAM" id="SignalP"/>
    </source>
</evidence>
<keyword evidence="3" id="KW-0645">Protease</keyword>
<reference evidence="4" key="1">
    <citation type="submission" date="2015-07" db="EMBL/GenBank/DDBJ databases">
        <authorList>
            <consortium name="Consortium for Microbial Forensics and Genomics (microFORGE)"/>
            <person name="Knight B.M."/>
            <person name="Roberts D.P."/>
            <person name="Lin D."/>
            <person name="Hari K."/>
            <person name="Fletcher J."/>
            <person name="Melcher U."/>
            <person name="Blagden T."/>
            <person name="Winegar R.A."/>
        </authorList>
    </citation>
    <scope>NUCLEOTIDE SEQUENCE [LARGE SCALE GENOMIC DNA]</scope>
    <source>
        <strain evidence="4">NRRL B-1447</strain>
    </source>
</reference>
<dbReference type="GO" id="GO:0004180">
    <property type="term" value="F:carboxypeptidase activity"/>
    <property type="evidence" value="ECO:0007669"/>
    <property type="project" value="UniProtKB-KW"/>
</dbReference>
<dbReference type="InterPro" id="IPR001466">
    <property type="entry name" value="Beta-lactam-related"/>
</dbReference>
<dbReference type="RefSeq" id="WP_053175571.1">
    <property type="nucleotide sequence ID" value="NZ_LGUV01000356.1"/>
</dbReference>
<comment type="caution">
    <text evidence="3">The sequence shown here is derived from an EMBL/GenBank/DDBJ whole genome shotgun (WGS) entry which is preliminary data.</text>
</comment>
<sequence length="414" mass="43814">MRRSSALSLTAALAWGVIAPAQAATAATAASAASAHAGTGTDLDRGALRQAISVHPDAGVAGVVAEVHKNGQRWRGTSGDIITGKPISRDAHFRIGSISKPMEAVILLQLSAEGRVDLDRSIQHYLPGLLPEARFTEPISVRQLLNHTSGLPQDFEGSPATPEDEEIERRFEYLSFDAVIEQTLRPVGRPAPGPRFAPGTRQEYNSFGYRVAGKLIEEITGHPYRYEVTARILKPLKMRETRAAAPGRSTPVPAPYLPGYMTRSTGEAVDVNVQGGLPASMTSTTGDLDRFISGLFDGRLLQPEQAAELFALPKGPDGKPLPYANGSNCNTGPARGTACFSVGLMSLPLPDGSVLWGKTGSDPGYRSGVFASPDLNRRGVYAIGTSSSSGHGAEAMAQRLALAAFGHQAPPTER</sequence>
<dbReference type="Proteomes" id="UP000037084">
    <property type="component" value="Unassembled WGS sequence"/>
</dbReference>
<dbReference type="PATRIC" id="fig|1961.12.peg.6427"/>
<keyword evidence="3" id="KW-0121">Carboxypeptidase</keyword>
<keyword evidence="3" id="KW-0378">Hydrolase</keyword>
<dbReference type="AlphaFoldDB" id="A0A0L8M6K7"/>
<gene>
    <name evidence="3" type="ORF">ADK75_28885</name>
</gene>
<feature type="signal peptide" evidence="1">
    <location>
        <begin position="1"/>
        <end position="23"/>
    </location>
</feature>
<dbReference type="EMBL" id="LGUV01000356">
    <property type="protein sequence ID" value="KOG46016.1"/>
    <property type="molecule type" value="Genomic_DNA"/>
</dbReference>
<dbReference type="PANTHER" id="PTHR46825:SF7">
    <property type="entry name" value="D-ALANYL-D-ALANINE CARBOXYPEPTIDASE"/>
    <property type="match status" value="1"/>
</dbReference>
<feature type="domain" description="Beta-lactamase-related" evidence="2">
    <location>
        <begin position="51"/>
        <end position="399"/>
    </location>
</feature>
<dbReference type="InterPro" id="IPR012338">
    <property type="entry name" value="Beta-lactam/transpept-like"/>
</dbReference>
<dbReference type="Gene3D" id="3.40.710.10">
    <property type="entry name" value="DD-peptidase/beta-lactamase superfamily"/>
    <property type="match status" value="1"/>
</dbReference>
<evidence type="ECO:0000259" key="2">
    <source>
        <dbReference type="Pfam" id="PF00144"/>
    </source>
</evidence>
<evidence type="ECO:0000313" key="3">
    <source>
        <dbReference type="EMBL" id="KOG46016.1"/>
    </source>
</evidence>
<accession>A0A0L8M6K7</accession>
<dbReference type="OrthoDB" id="5177574at2"/>
<dbReference type="SUPFAM" id="SSF56601">
    <property type="entry name" value="beta-lactamase/transpeptidase-like"/>
    <property type="match status" value="1"/>
</dbReference>
<evidence type="ECO:0000313" key="4">
    <source>
        <dbReference type="Proteomes" id="UP000037084"/>
    </source>
</evidence>
<feature type="chain" id="PRO_5005586917" evidence="1">
    <location>
        <begin position="24"/>
        <end position="414"/>
    </location>
</feature>